<keyword evidence="2 7" id="KW-0812">Transmembrane</keyword>
<gene>
    <name evidence="9" type="ORF">EHS25_001925</name>
</gene>
<organism evidence="9 10">
    <name type="scientific">Saitozyma podzolica</name>
    <dbReference type="NCBI Taxonomy" id="1890683"/>
    <lineage>
        <taxon>Eukaryota</taxon>
        <taxon>Fungi</taxon>
        <taxon>Dikarya</taxon>
        <taxon>Basidiomycota</taxon>
        <taxon>Agaricomycotina</taxon>
        <taxon>Tremellomycetes</taxon>
        <taxon>Tremellales</taxon>
        <taxon>Trimorphomycetaceae</taxon>
        <taxon>Saitozyma</taxon>
    </lineage>
</organism>
<evidence type="ECO:0000256" key="2">
    <source>
        <dbReference type="ARBA" id="ARBA00022692"/>
    </source>
</evidence>
<dbReference type="OrthoDB" id="2562510at2759"/>
<feature type="transmembrane region" description="Helical" evidence="7">
    <location>
        <begin position="44"/>
        <end position="69"/>
    </location>
</feature>
<dbReference type="EMBL" id="RSCD01000012">
    <property type="protein sequence ID" value="RSH89939.1"/>
    <property type="molecule type" value="Genomic_DNA"/>
</dbReference>
<protein>
    <recommendedName>
        <fullName evidence="8">Rhodopsin domain-containing protein</fullName>
    </recommendedName>
</protein>
<evidence type="ECO:0000256" key="3">
    <source>
        <dbReference type="ARBA" id="ARBA00022989"/>
    </source>
</evidence>
<feature type="compositionally biased region" description="Low complexity" evidence="6">
    <location>
        <begin position="297"/>
        <end position="308"/>
    </location>
</feature>
<feature type="region of interest" description="Disordered" evidence="6">
    <location>
        <begin position="297"/>
        <end position="317"/>
    </location>
</feature>
<feature type="domain" description="Rhodopsin" evidence="8">
    <location>
        <begin position="28"/>
        <end position="176"/>
    </location>
</feature>
<proteinExistence type="inferred from homology"/>
<evidence type="ECO:0000259" key="8">
    <source>
        <dbReference type="Pfam" id="PF20684"/>
    </source>
</evidence>
<dbReference type="STRING" id="1890683.A0A427YFI4"/>
<feature type="region of interest" description="Disordered" evidence="6">
    <location>
        <begin position="414"/>
        <end position="438"/>
    </location>
</feature>
<evidence type="ECO:0000256" key="4">
    <source>
        <dbReference type="ARBA" id="ARBA00023136"/>
    </source>
</evidence>
<feature type="transmembrane region" description="Helical" evidence="7">
    <location>
        <begin position="12"/>
        <end position="32"/>
    </location>
</feature>
<keyword evidence="3 7" id="KW-1133">Transmembrane helix</keyword>
<dbReference type="PANTHER" id="PTHR33048:SF47">
    <property type="entry name" value="INTEGRAL MEMBRANE PROTEIN-RELATED"/>
    <property type="match status" value="1"/>
</dbReference>
<evidence type="ECO:0000313" key="9">
    <source>
        <dbReference type="EMBL" id="RSH89939.1"/>
    </source>
</evidence>
<feature type="compositionally biased region" description="Polar residues" evidence="6">
    <location>
        <begin position="420"/>
        <end position="432"/>
    </location>
</feature>
<comment type="subcellular location">
    <subcellularLocation>
        <location evidence="1">Membrane</location>
        <topology evidence="1">Multi-pass membrane protein</topology>
    </subcellularLocation>
</comment>
<dbReference type="Pfam" id="PF20684">
    <property type="entry name" value="Fung_rhodopsin"/>
    <property type="match status" value="1"/>
</dbReference>
<feature type="transmembrane region" description="Helical" evidence="7">
    <location>
        <begin position="175"/>
        <end position="197"/>
    </location>
</feature>
<sequence>MQVLKDRGSTVFVVTLTIISVATVFIVLRIISKWCVTCKANSDDYAIIVGWVFAVGLSVSIMIGTKVGLGAPDSDIKPEWETPLKQCTYAFTLFYNPAVMATKTAILILYYRMAAAYPFLRYASLFIMAVINIAGIVLTFIYIFQCRPIDAAFSMVDGTCIDIVALYLSSMPINVILVATFIVGGFVTIVDVVRVVYLQEALKALNPSASITATTAPPNFTYHASFSLMWSAVEVSVGIMCCCVLFLKPLVITSEDRRSSHSIHLGDGTSPALVTQLATISLSPRAAELSWIESPVSPLSPKKPSLSVIPERSSNDDDGESLDFFEMIASEPPAKAPGAWQPLEGPSTRRTSAPQCCTVLSENPATVQANASQEPTQNFFDFVQVKGKVPLTQLSAKEAWWPTMFASASKFRTFSDTRPHTPSRSTPHTGGPTSPALC</sequence>
<comment type="similarity">
    <text evidence="5">Belongs to the SAT4 family.</text>
</comment>
<accession>A0A427YFI4</accession>
<feature type="transmembrane region" description="Helical" evidence="7">
    <location>
        <begin position="89"/>
        <end position="111"/>
    </location>
</feature>
<name>A0A427YFI4_9TREE</name>
<evidence type="ECO:0000256" key="5">
    <source>
        <dbReference type="ARBA" id="ARBA00038359"/>
    </source>
</evidence>
<reference evidence="9 10" key="1">
    <citation type="submission" date="2018-11" db="EMBL/GenBank/DDBJ databases">
        <title>Genome sequence of Saitozyma podzolica DSM 27192.</title>
        <authorList>
            <person name="Aliyu H."/>
            <person name="Gorte O."/>
            <person name="Ochsenreither K."/>
        </authorList>
    </citation>
    <scope>NUCLEOTIDE SEQUENCE [LARGE SCALE GENOMIC DNA]</scope>
    <source>
        <strain evidence="9 10">DSM 27192</strain>
    </source>
</reference>
<dbReference type="Proteomes" id="UP000279259">
    <property type="component" value="Unassembled WGS sequence"/>
</dbReference>
<evidence type="ECO:0000313" key="10">
    <source>
        <dbReference type="Proteomes" id="UP000279259"/>
    </source>
</evidence>
<dbReference type="AlphaFoldDB" id="A0A427YFI4"/>
<feature type="transmembrane region" description="Helical" evidence="7">
    <location>
        <begin position="151"/>
        <end position="168"/>
    </location>
</feature>
<comment type="caution">
    <text evidence="9">The sequence shown here is derived from an EMBL/GenBank/DDBJ whole genome shotgun (WGS) entry which is preliminary data.</text>
</comment>
<dbReference type="GO" id="GO:0016020">
    <property type="term" value="C:membrane"/>
    <property type="evidence" value="ECO:0007669"/>
    <property type="project" value="UniProtKB-SubCell"/>
</dbReference>
<evidence type="ECO:0000256" key="1">
    <source>
        <dbReference type="ARBA" id="ARBA00004141"/>
    </source>
</evidence>
<keyword evidence="4 7" id="KW-0472">Membrane</keyword>
<feature type="transmembrane region" description="Helical" evidence="7">
    <location>
        <begin position="228"/>
        <end position="247"/>
    </location>
</feature>
<evidence type="ECO:0000256" key="7">
    <source>
        <dbReference type="SAM" id="Phobius"/>
    </source>
</evidence>
<evidence type="ECO:0000256" key="6">
    <source>
        <dbReference type="SAM" id="MobiDB-lite"/>
    </source>
</evidence>
<dbReference type="InterPro" id="IPR049326">
    <property type="entry name" value="Rhodopsin_dom_fungi"/>
</dbReference>
<keyword evidence="10" id="KW-1185">Reference proteome</keyword>
<feature type="transmembrane region" description="Helical" evidence="7">
    <location>
        <begin position="123"/>
        <end position="145"/>
    </location>
</feature>
<dbReference type="PANTHER" id="PTHR33048">
    <property type="entry name" value="PTH11-LIKE INTEGRAL MEMBRANE PROTEIN (AFU_ORTHOLOGUE AFUA_5G11245)"/>
    <property type="match status" value="1"/>
</dbReference>
<dbReference type="InterPro" id="IPR052337">
    <property type="entry name" value="SAT4-like"/>
</dbReference>